<dbReference type="InterPro" id="IPR052021">
    <property type="entry name" value="Type-I_RS_S_subunit"/>
</dbReference>
<comment type="caution">
    <text evidence="3">The sequence shown here is derived from an EMBL/GenBank/DDBJ whole genome shotgun (WGS) entry which is preliminary data.</text>
</comment>
<dbReference type="PANTHER" id="PTHR30408:SF12">
    <property type="entry name" value="TYPE I RESTRICTION ENZYME MJAVIII SPECIFICITY SUBUNIT"/>
    <property type="match status" value="1"/>
</dbReference>
<dbReference type="SUPFAM" id="SSF116734">
    <property type="entry name" value="DNA methylase specificity domain"/>
    <property type="match status" value="2"/>
</dbReference>
<evidence type="ECO:0000313" key="3">
    <source>
        <dbReference type="EMBL" id="CAG8831568.1"/>
    </source>
</evidence>
<gene>
    <name evidence="3" type="ORF">GMARGA_LOCUS30708</name>
</gene>
<protein>
    <submittedName>
        <fullName evidence="3">7005_t:CDS:1</fullName>
    </submittedName>
</protein>
<name>A0ABN7WGE5_GIGMA</name>
<dbReference type="PANTHER" id="PTHR30408">
    <property type="entry name" value="TYPE-1 RESTRICTION ENZYME ECOKI SPECIFICITY PROTEIN"/>
    <property type="match status" value="1"/>
</dbReference>
<sequence>MTNKTITIYASEIKQYSRLEPRFYYNQSLLRKTFDKFGYEEIKDFATLKSGSTPEHYENRKTEEDCYFVESADIKRYSLNLSTVSFVSNEIHKSRTKLKIIPNDVLLSSAGSIGTVCIVPQKLKEGSTNQAVIRIRLKERNLTKFNPHFLVAFLNSQFSQIQIESFITSTNQRYLNMRNFGNYKIPKIDEQTIEKVSLKIQKAEKNEIEASLLLEKSQKLFYQKLSIDFSKIKKENFYSVNVSDFLKADLWSPKYLYPLYVNTLKAIQKKWKTVLLGEIAITKKGNEVGSENYNLHLGKGQNDIPFIRTSDFVNYEVDQFPDFFISEGIFSELNQDIKVGDMLFTKDGKIGMTAMITKNDRVIISSGISRLRLKDEAKKYNLTPEYLFLILSLKETGLYPSIRRTVIASTLPHLREERLKEIEIPVLDKSSIGKITKLVKRAFELKDEKKGLIKEAQKQIDDYFQI</sequence>
<evidence type="ECO:0000313" key="4">
    <source>
        <dbReference type="Proteomes" id="UP000789901"/>
    </source>
</evidence>
<reference evidence="3 4" key="1">
    <citation type="submission" date="2021-06" db="EMBL/GenBank/DDBJ databases">
        <authorList>
            <person name="Kallberg Y."/>
            <person name="Tangrot J."/>
            <person name="Rosling A."/>
        </authorList>
    </citation>
    <scope>NUCLEOTIDE SEQUENCE [LARGE SCALE GENOMIC DNA]</scope>
    <source>
        <strain evidence="3 4">120-4 pot B 10/14</strain>
    </source>
</reference>
<keyword evidence="1" id="KW-0680">Restriction system</keyword>
<accession>A0ABN7WGE5</accession>
<evidence type="ECO:0000256" key="2">
    <source>
        <dbReference type="ARBA" id="ARBA00023125"/>
    </source>
</evidence>
<dbReference type="EMBL" id="CAJVQB010043977">
    <property type="protein sequence ID" value="CAG8831568.1"/>
    <property type="molecule type" value="Genomic_DNA"/>
</dbReference>
<organism evidence="3 4">
    <name type="scientific">Gigaspora margarita</name>
    <dbReference type="NCBI Taxonomy" id="4874"/>
    <lineage>
        <taxon>Eukaryota</taxon>
        <taxon>Fungi</taxon>
        <taxon>Fungi incertae sedis</taxon>
        <taxon>Mucoromycota</taxon>
        <taxon>Glomeromycotina</taxon>
        <taxon>Glomeromycetes</taxon>
        <taxon>Diversisporales</taxon>
        <taxon>Gigasporaceae</taxon>
        <taxon>Gigaspora</taxon>
    </lineage>
</organism>
<keyword evidence="2" id="KW-0238">DNA-binding</keyword>
<keyword evidence="4" id="KW-1185">Reference proteome</keyword>
<dbReference type="InterPro" id="IPR044946">
    <property type="entry name" value="Restrct_endonuc_typeI_TRD_sf"/>
</dbReference>
<evidence type="ECO:0000256" key="1">
    <source>
        <dbReference type="ARBA" id="ARBA00022747"/>
    </source>
</evidence>
<dbReference type="Proteomes" id="UP000789901">
    <property type="component" value="Unassembled WGS sequence"/>
</dbReference>
<dbReference type="Gene3D" id="3.90.220.20">
    <property type="entry name" value="DNA methylase specificity domains"/>
    <property type="match status" value="2"/>
</dbReference>
<proteinExistence type="predicted"/>